<gene>
    <name evidence="2" type="ORF">V5799_008873</name>
</gene>
<evidence type="ECO:0000256" key="1">
    <source>
        <dbReference type="SAM" id="Phobius"/>
    </source>
</evidence>
<proteinExistence type="predicted"/>
<dbReference type="AlphaFoldDB" id="A0AAQ4FC67"/>
<keyword evidence="1" id="KW-0812">Transmembrane</keyword>
<evidence type="ECO:0000313" key="3">
    <source>
        <dbReference type="Proteomes" id="UP001321473"/>
    </source>
</evidence>
<sequence length="231" mass="25952">MQEIREQNVDEADFRRQMMMTTISVFTFVAFIKCSQALTVTGICGWALWTPSSQLGRPARPPIAPRSLFSAVRSHTKGDGRIAEGAMFGHFVRHPFLVAIAGLACAVTGNAKNLCDNTPDEPTMLQVLKPVAKSIFLCIDEVLLTYKVRGEFASARNLCSLQTKEGRNESIECLIQYVEPRTPPDLPTAGQEPRELVAPFLRCFLRRVELPLENEKRANAVFHWFFEIVRP</sequence>
<comment type="caution">
    <text evidence="2">The sequence shown here is derived from an EMBL/GenBank/DDBJ whole genome shotgun (WGS) entry which is preliminary data.</text>
</comment>
<evidence type="ECO:0000313" key="2">
    <source>
        <dbReference type="EMBL" id="KAK8784760.1"/>
    </source>
</evidence>
<protein>
    <submittedName>
        <fullName evidence="2">Uncharacterized protein</fullName>
    </submittedName>
</protein>
<keyword evidence="3" id="KW-1185">Reference proteome</keyword>
<reference evidence="2 3" key="1">
    <citation type="journal article" date="2023" name="Arcadia Sci">
        <title>De novo assembly of a long-read Amblyomma americanum tick genome.</title>
        <authorList>
            <person name="Chou S."/>
            <person name="Poskanzer K.E."/>
            <person name="Rollins M."/>
            <person name="Thuy-Boun P.S."/>
        </authorList>
    </citation>
    <scope>NUCLEOTIDE SEQUENCE [LARGE SCALE GENOMIC DNA]</scope>
    <source>
        <strain evidence="2">F_SG_1</strain>
        <tissue evidence="2">Salivary glands</tissue>
    </source>
</reference>
<organism evidence="2 3">
    <name type="scientific">Amblyomma americanum</name>
    <name type="common">Lone star tick</name>
    <dbReference type="NCBI Taxonomy" id="6943"/>
    <lineage>
        <taxon>Eukaryota</taxon>
        <taxon>Metazoa</taxon>
        <taxon>Ecdysozoa</taxon>
        <taxon>Arthropoda</taxon>
        <taxon>Chelicerata</taxon>
        <taxon>Arachnida</taxon>
        <taxon>Acari</taxon>
        <taxon>Parasitiformes</taxon>
        <taxon>Ixodida</taxon>
        <taxon>Ixodoidea</taxon>
        <taxon>Ixodidae</taxon>
        <taxon>Amblyomminae</taxon>
        <taxon>Amblyomma</taxon>
    </lineage>
</organism>
<name>A0AAQ4FC67_AMBAM</name>
<keyword evidence="1" id="KW-0472">Membrane</keyword>
<dbReference type="Proteomes" id="UP001321473">
    <property type="component" value="Unassembled WGS sequence"/>
</dbReference>
<accession>A0AAQ4FC67</accession>
<keyword evidence="1" id="KW-1133">Transmembrane helix</keyword>
<dbReference type="EMBL" id="JARKHS020004277">
    <property type="protein sequence ID" value="KAK8784760.1"/>
    <property type="molecule type" value="Genomic_DNA"/>
</dbReference>
<feature type="transmembrane region" description="Helical" evidence="1">
    <location>
        <begin position="25"/>
        <end position="49"/>
    </location>
</feature>